<evidence type="ECO:0000313" key="2">
    <source>
        <dbReference type="EMBL" id="MBO0611317.1"/>
    </source>
</evidence>
<organism evidence="2 3">
    <name type="scientific">Myceligenerans salitolerans</name>
    <dbReference type="NCBI Taxonomy" id="1230528"/>
    <lineage>
        <taxon>Bacteria</taxon>
        <taxon>Bacillati</taxon>
        <taxon>Actinomycetota</taxon>
        <taxon>Actinomycetes</taxon>
        <taxon>Micrococcales</taxon>
        <taxon>Promicromonosporaceae</taxon>
        <taxon>Myceligenerans</taxon>
    </lineage>
</organism>
<dbReference type="RefSeq" id="WP_207277274.1">
    <property type="nucleotide sequence ID" value="NZ_JAFMPK010000049.1"/>
</dbReference>
<feature type="region of interest" description="Disordered" evidence="1">
    <location>
        <begin position="75"/>
        <end position="106"/>
    </location>
</feature>
<dbReference type="EMBL" id="JAFMPK010000049">
    <property type="protein sequence ID" value="MBO0611317.1"/>
    <property type="molecule type" value="Genomic_DNA"/>
</dbReference>
<evidence type="ECO:0000313" key="3">
    <source>
        <dbReference type="Proteomes" id="UP000664617"/>
    </source>
</evidence>
<accession>A0ABS3IE55</accession>
<keyword evidence="3" id="KW-1185">Reference proteome</keyword>
<comment type="caution">
    <text evidence="2">The sequence shown here is derived from an EMBL/GenBank/DDBJ whole genome shotgun (WGS) entry which is preliminary data.</text>
</comment>
<reference evidence="2 3" key="1">
    <citation type="submission" date="2021-03" db="EMBL/GenBank/DDBJ databases">
        <authorList>
            <person name="Xin L."/>
        </authorList>
    </citation>
    <scope>NUCLEOTIDE SEQUENCE [LARGE SCALE GENOMIC DNA]</scope>
    <source>
        <strain evidence="2 3">XHU 5031</strain>
    </source>
</reference>
<dbReference type="Gene3D" id="1.10.287.1060">
    <property type="entry name" value="ESAT-6-like"/>
    <property type="match status" value="1"/>
</dbReference>
<name>A0ABS3IE55_9MICO</name>
<evidence type="ECO:0008006" key="4">
    <source>
        <dbReference type="Google" id="ProtNLM"/>
    </source>
</evidence>
<protein>
    <recommendedName>
        <fullName evidence="4">WXG100 family type VII secretion target</fullName>
    </recommendedName>
</protein>
<sequence>MSGNLYGADIEALRALADRIAQGGETLNGVVGIVEAAMPHPEQWSGPDAEIFRDEWYGSHGPLITATAQALAQAADTARGNADDQAETSESLAGGGGIGSGGATNPFSGSSVSSTAALSVHDWRSDVPVPSEWLQDFADGMGTASTVGGFITDALELQEDWAGPAGVANNFLVGVGILSDSYTTVDSGMAFLREGGSDNLYEAGDGFVAAALAAGTLGSGPAAPIFATAETIWGGASNVNSAISDKPLSQNLIDYGNPLGLGFMAVSDTTFSEHFAEAADVVLDLSAGTATQDDVQGVLDDVPFGVGGLLRF</sequence>
<dbReference type="Proteomes" id="UP000664617">
    <property type="component" value="Unassembled WGS sequence"/>
</dbReference>
<feature type="compositionally biased region" description="Gly residues" evidence="1">
    <location>
        <begin position="93"/>
        <end position="102"/>
    </location>
</feature>
<gene>
    <name evidence="2" type="ORF">J0911_20035</name>
</gene>
<proteinExistence type="predicted"/>
<evidence type="ECO:0000256" key="1">
    <source>
        <dbReference type="SAM" id="MobiDB-lite"/>
    </source>
</evidence>
<reference evidence="3" key="2">
    <citation type="submission" date="2023-07" db="EMBL/GenBank/DDBJ databases">
        <title>Myceligenerans salitolerans sp. nov., a halotolerant actinomycete isolated from a salt lake in Xinjiang, China.</title>
        <authorList>
            <person name="Guan T."/>
        </authorList>
    </citation>
    <scope>NUCLEOTIDE SEQUENCE [LARGE SCALE GENOMIC DNA]</scope>
    <source>
        <strain evidence="3">XHU 5031</strain>
    </source>
</reference>